<reference evidence="7" key="1">
    <citation type="submission" date="2025-08" db="UniProtKB">
        <authorList>
            <consortium name="RefSeq"/>
        </authorList>
    </citation>
    <scope>IDENTIFICATION</scope>
    <source>
        <tissue evidence="7">Muscle</tissue>
    </source>
</reference>
<gene>
    <name evidence="7" type="primary">LOC106467146</name>
</gene>
<comment type="similarity">
    <text evidence="5">Belongs to the PRA1 family.</text>
</comment>
<organism evidence="6 7">
    <name type="scientific">Limulus polyphemus</name>
    <name type="common">Atlantic horseshoe crab</name>
    <dbReference type="NCBI Taxonomy" id="6850"/>
    <lineage>
        <taxon>Eukaryota</taxon>
        <taxon>Metazoa</taxon>
        <taxon>Ecdysozoa</taxon>
        <taxon>Arthropoda</taxon>
        <taxon>Chelicerata</taxon>
        <taxon>Merostomata</taxon>
        <taxon>Xiphosura</taxon>
        <taxon>Limulidae</taxon>
        <taxon>Limulus</taxon>
    </lineage>
</organism>
<dbReference type="InterPro" id="IPR004895">
    <property type="entry name" value="Prenylated_rab_accept_PRA1"/>
</dbReference>
<keyword evidence="2 5" id="KW-0812">Transmembrane</keyword>
<evidence type="ECO:0000256" key="5">
    <source>
        <dbReference type="RuleBase" id="RU363107"/>
    </source>
</evidence>
<evidence type="ECO:0000256" key="2">
    <source>
        <dbReference type="ARBA" id="ARBA00022692"/>
    </source>
</evidence>
<feature type="transmembrane region" description="Helical" evidence="5">
    <location>
        <begin position="44"/>
        <end position="75"/>
    </location>
</feature>
<evidence type="ECO:0000256" key="4">
    <source>
        <dbReference type="ARBA" id="ARBA00023136"/>
    </source>
</evidence>
<evidence type="ECO:0000313" key="6">
    <source>
        <dbReference type="Proteomes" id="UP000694941"/>
    </source>
</evidence>
<protein>
    <recommendedName>
        <fullName evidence="5">PRA1 family protein</fullName>
    </recommendedName>
</protein>
<dbReference type="RefSeq" id="XP_022250987.1">
    <property type="nucleotide sequence ID" value="XM_022395279.1"/>
</dbReference>
<evidence type="ECO:0000256" key="3">
    <source>
        <dbReference type="ARBA" id="ARBA00022989"/>
    </source>
</evidence>
<accession>A0ABM1T531</accession>
<dbReference type="GeneID" id="106467146"/>
<name>A0ABM1T531_LIMPO</name>
<feature type="transmembrane region" description="Helical" evidence="5">
    <location>
        <begin position="7"/>
        <end position="24"/>
    </location>
</feature>
<feature type="non-terminal residue" evidence="7">
    <location>
        <position position="1"/>
    </location>
</feature>
<dbReference type="Proteomes" id="UP000694941">
    <property type="component" value="Unplaced"/>
</dbReference>
<keyword evidence="4 5" id="KW-0472">Membrane</keyword>
<proteinExistence type="inferred from homology"/>
<comment type="subcellular location">
    <subcellularLocation>
        <location evidence="1 5">Membrane</location>
        <topology evidence="1 5">Multi-pass membrane protein</topology>
    </subcellularLocation>
</comment>
<dbReference type="Pfam" id="PF03208">
    <property type="entry name" value="PRA1"/>
    <property type="match status" value="1"/>
</dbReference>
<evidence type="ECO:0000256" key="1">
    <source>
        <dbReference type="ARBA" id="ARBA00004141"/>
    </source>
</evidence>
<dbReference type="PANTHER" id="PTHR12859:SF0">
    <property type="entry name" value="PRA1 FAMILY PROTEIN"/>
    <property type="match status" value="1"/>
</dbReference>
<keyword evidence="6" id="KW-1185">Reference proteome</keyword>
<evidence type="ECO:0000313" key="7">
    <source>
        <dbReference type="RefSeq" id="XP_022250987.1"/>
    </source>
</evidence>
<dbReference type="PANTHER" id="PTHR12859">
    <property type="entry name" value="PRA1 PROTEIN"/>
    <property type="match status" value="1"/>
</dbReference>
<keyword evidence="3 5" id="KW-1133">Transmembrane helix</keyword>
<sequence>IHPAKMLCGMIAISVAFGLFYYVTNTKRSATRFKQDHPVISLTVIFSGGYFIVYMLGAVIVFLFGIGLPLLLMIIHASMRSRNLRNKLTNKIETVGLRKTPMGVFLEALGQEPDLAVKTELEITSRLSQALKRIAAVTDSPSISWAGRFGKS</sequence>